<dbReference type="AlphaFoldDB" id="A0A1J1JG19"/>
<feature type="compositionally biased region" description="Pro residues" evidence="1">
    <location>
        <begin position="14"/>
        <end position="24"/>
    </location>
</feature>
<accession>A0A1J1JG19</accession>
<protein>
    <submittedName>
        <fullName evidence="3">Uncharacterized protein</fullName>
    </submittedName>
</protein>
<feature type="region of interest" description="Disordered" evidence="1">
    <location>
        <begin position="1"/>
        <end position="26"/>
    </location>
</feature>
<keyword evidence="2" id="KW-0812">Transmembrane</keyword>
<keyword evidence="2" id="KW-0472">Membrane</keyword>
<proteinExistence type="predicted"/>
<name>A0A1J1JG19_PLAAG</name>
<evidence type="ECO:0000313" key="3">
    <source>
        <dbReference type="EMBL" id="CUM60432.1"/>
    </source>
</evidence>
<feature type="compositionally biased region" description="Polar residues" evidence="1">
    <location>
        <begin position="50"/>
        <end position="68"/>
    </location>
</feature>
<sequence>MSQSDAPKPKPPLDKPPPPPPKPPDWGTLGWLIVALFLFIIAIGNASGFGDSQNRPLTPSFDQTESDN</sequence>
<evidence type="ECO:0000256" key="1">
    <source>
        <dbReference type="SAM" id="MobiDB-lite"/>
    </source>
</evidence>
<organism evidence="3">
    <name type="scientific">Planktothrix agardhii</name>
    <name type="common">Oscillatoria agardhii</name>
    <dbReference type="NCBI Taxonomy" id="1160"/>
    <lineage>
        <taxon>Bacteria</taxon>
        <taxon>Bacillati</taxon>
        <taxon>Cyanobacteriota</taxon>
        <taxon>Cyanophyceae</taxon>
        <taxon>Oscillatoriophycideae</taxon>
        <taxon>Oscillatoriales</taxon>
        <taxon>Microcoleaceae</taxon>
        <taxon>Planktothrix</taxon>
    </lineage>
</organism>
<evidence type="ECO:0000256" key="2">
    <source>
        <dbReference type="SAM" id="Phobius"/>
    </source>
</evidence>
<feature type="transmembrane region" description="Helical" evidence="2">
    <location>
        <begin position="26"/>
        <end position="46"/>
    </location>
</feature>
<gene>
    <name evidence="3" type="ORF">PLAM_2466</name>
</gene>
<dbReference type="EMBL" id="LO018304">
    <property type="protein sequence ID" value="CUM60432.1"/>
    <property type="molecule type" value="Genomic_DNA"/>
</dbReference>
<keyword evidence="2" id="KW-1133">Transmembrane helix</keyword>
<dbReference type="GeneID" id="77286509"/>
<reference evidence="3" key="1">
    <citation type="submission" date="2015-09" db="EMBL/GenBank/DDBJ databases">
        <authorList>
            <person name="Jackson K.R."/>
            <person name="Lunt B.L."/>
            <person name="Fisher J.N.B."/>
            <person name="Gardner A.V."/>
            <person name="Bailey M.E."/>
            <person name="Deus L.M."/>
            <person name="Earl A.S."/>
            <person name="Gibby P.D."/>
            <person name="Hartmann K.A."/>
            <person name="Liu J.E."/>
            <person name="Manci A.M."/>
            <person name="Nielsen D.A."/>
            <person name="Solomon M.B."/>
            <person name="Breakwell D.P."/>
            <person name="Burnett S.H."/>
            <person name="Grose J.H."/>
        </authorList>
    </citation>
    <scope>NUCLEOTIDE SEQUENCE</scope>
    <source>
        <strain evidence="3">7805</strain>
    </source>
</reference>
<dbReference type="RefSeq" id="WP_026787083.1">
    <property type="nucleotide sequence ID" value="NZ_JBEIHM010000078.1"/>
</dbReference>
<feature type="region of interest" description="Disordered" evidence="1">
    <location>
        <begin position="47"/>
        <end position="68"/>
    </location>
</feature>